<organism evidence="2">
    <name type="scientific">Oryza punctata</name>
    <name type="common">Red rice</name>
    <dbReference type="NCBI Taxonomy" id="4537"/>
    <lineage>
        <taxon>Eukaryota</taxon>
        <taxon>Viridiplantae</taxon>
        <taxon>Streptophyta</taxon>
        <taxon>Embryophyta</taxon>
        <taxon>Tracheophyta</taxon>
        <taxon>Spermatophyta</taxon>
        <taxon>Magnoliopsida</taxon>
        <taxon>Liliopsida</taxon>
        <taxon>Poales</taxon>
        <taxon>Poaceae</taxon>
        <taxon>BOP clade</taxon>
        <taxon>Oryzoideae</taxon>
        <taxon>Oryzeae</taxon>
        <taxon>Oryzinae</taxon>
        <taxon>Oryza</taxon>
    </lineage>
</organism>
<dbReference type="HOGENOM" id="CLU_148961_0_0_1"/>
<evidence type="ECO:0000313" key="3">
    <source>
        <dbReference type="Proteomes" id="UP000026962"/>
    </source>
</evidence>
<reference evidence="2" key="1">
    <citation type="submission" date="2015-04" db="UniProtKB">
        <authorList>
            <consortium name="EnsemblPlants"/>
        </authorList>
    </citation>
    <scope>IDENTIFICATION</scope>
</reference>
<keyword evidence="3" id="KW-1185">Reference proteome</keyword>
<dbReference type="InterPro" id="IPR056179">
    <property type="entry name" value="DHQS_C"/>
</dbReference>
<dbReference type="AlphaFoldDB" id="A0A0E0K9B8"/>
<dbReference type="EnsemblPlants" id="OPUNC03G04950.1">
    <property type="protein sequence ID" value="OPUNC03G04950.1"/>
    <property type="gene ID" value="OPUNC03G04950"/>
</dbReference>
<reference evidence="2" key="2">
    <citation type="submission" date="2018-05" db="EMBL/GenBank/DDBJ databases">
        <title>OpunRS2 (Oryza punctata Reference Sequence Version 2).</title>
        <authorList>
            <person name="Zhang J."/>
            <person name="Kudrna D."/>
            <person name="Lee S."/>
            <person name="Talag J."/>
            <person name="Welchert J."/>
            <person name="Wing R.A."/>
        </authorList>
    </citation>
    <scope>NUCLEOTIDE SEQUENCE [LARGE SCALE GENOMIC DNA]</scope>
</reference>
<dbReference type="GO" id="GO:0016491">
    <property type="term" value="F:oxidoreductase activity"/>
    <property type="evidence" value="ECO:0007669"/>
    <property type="project" value="InterPro"/>
</dbReference>
<proteinExistence type="predicted"/>
<protein>
    <recommendedName>
        <fullName evidence="1">3-dehydroquinate synthase C-terminal domain-containing protein</fullName>
    </recommendedName>
</protein>
<evidence type="ECO:0000259" key="1">
    <source>
        <dbReference type="Pfam" id="PF26558"/>
    </source>
</evidence>
<name>A0A0E0K9B8_ORYPU</name>
<feature type="domain" description="3-dehydroquinate synthase C-terminal" evidence="1">
    <location>
        <begin position="89"/>
        <end position="124"/>
    </location>
</feature>
<dbReference type="Pfam" id="PF26558">
    <property type="entry name" value="DHQS_2nd"/>
    <property type="match status" value="1"/>
</dbReference>
<evidence type="ECO:0000313" key="2">
    <source>
        <dbReference type="EnsemblPlants" id="OPUNC03G04950.1"/>
    </source>
</evidence>
<dbReference type="Gramene" id="OPUNC03G04950.1">
    <property type="protein sequence ID" value="OPUNC03G04950.1"/>
    <property type="gene ID" value="OPUNC03G04950"/>
</dbReference>
<sequence length="146" mass="17557">MHPRRTRNWSHISASLHQCKRYINRWHWKLKFTMGMIVKTKLDQLQLSVIHGFLHFLASLRTNDGRSYPFQNYNIGLLGRTSELRNHHQSRRVGSYARGMFLVHSQCLETKYSYIASRPIRVNVKHPSYDWGLNYHRLPRYQFSWA</sequence>
<accession>A0A0E0K9B8</accession>
<dbReference type="GO" id="GO:0003856">
    <property type="term" value="F:3-dehydroquinate synthase activity"/>
    <property type="evidence" value="ECO:0007669"/>
    <property type="project" value="InterPro"/>
</dbReference>
<dbReference type="Proteomes" id="UP000026962">
    <property type="component" value="Chromosome 3"/>
</dbReference>
<dbReference type="GO" id="GO:0009073">
    <property type="term" value="P:aromatic amino acid family biosynthetic process"/>
    <property type="evidence" value="ECO:0007669"/>
    <property type="project" value="InterPro"/>
</dbReference>